<sequence>SMNQKITCWLNVVGIGENGLEGISPVARKLIESAEVLFGGARHLKMVPDAKAEKISWAKRMREAVPKILELRGRNVVVLASGDPMCYGIGTKLLRHLDLSEVGIHPALNSFSLACSRMGWSLPDVETMTIHGRPVTMLHPYLYPGAKIICLSEDASSPSNVAQLLRSRGFGPSRITVLENMGGPKEKKYQENASDWKFPEGSGLNTMAIECLPDRDPRLLSRSAGLPDSAFQHDGKLTKQEVRSMVLAKLMPFPEHLLWDVGAGCGSVAIEWMRTHPNCTAIAVERSAERIEMLRENADSLGTPMLQTVQGEAPGALSDLHQPDAVFLGGGISMETLERCWESL</sequence>
<dbReference type="NCBIfam" id="TIGR02469">
    <property type="entry name" value="CbiT"/>
    <property type="match status" value="1"/>
</dbReference>
<dbReference type="PANTHER" id="PTHR43182:SF1">
    <property type="entry name" value="COBALT-PRECORRIN-7 C(5)-METHYLTRANSFERASE"/>
    <property type="match status" value="1"/>
</dbReference>
<dbReference type="AlphaFoldDB" id="A0A382PH86"/>
<evidence type="ECO:0000256" key="2">
    <source>
        <dbReference type="ARBA" id="ARBA00022573"/>
    </source>
</evidence>
<keyword evidence="5" id="KW-0949">S-adenosyl-L-methionine</keyword>
<dbReference type="CDD" id="cd11644">
    <property type="entry name" value="Precorrin-6Y-MT"/>
    <property type="match status" value="1"/>
</dbReference>
<dbReference type="InterPro" id="IPR029063">
    <property type="entry name" value="SAM-dependent_MTases_sf"/>
</dbReference>
<dbReference type="SUPFAM" id="SSF53790">
    <property type="entry name" value="Tetrapyrrole methylase"/>
    <property type="match status" value="1"/>
</dbReference>
<evidence type="ECO:0000259" key="6">
    <source>
        <dbReference type="Pfam" id="PF00590"/>
    </source>
</evidence>
<dbReference type="Pfam" id="PF00590">
    <property type="entry name" value="TP_methylase"/>
    <property type="match status" value="1"/>
</dbReference>
<dbReference type="InterPro" id="IPR012818">
    <property type="entry name" value="CbiE"/>
</dbReference>
<dbReference type="InterPro" id="IPR035996">
    <property type="entry name" value="4pyrrol_Methylase_sf"/>
</dbReference>
<dbReference type="Gene3D" id="3.40.50.150">
    <property type="entry name" value="Vaccinia Virus protein VP39"/>
    <property type="match status" value="1"/>
</dbReference>
<evidence type="ECO:0000313" key="7">
    <source>
        <dbReference type="EMBL" id="SVC72217.1"/>
    </source>
</evidence>
<evidence type="ECO:0000256" key="1">
    <source>
        <dbReference type="ARBA" id="ARBA00004953"/>
    </source>
</evidence>
<organism evidence="7">
    <name type="scientific">marine metagenome</name>
    <dbReference type="NCBI Taxonomy" id="408172"/>
    <lineage>
        <taxon>unclassified sequences</taxon>
        <taxon>metagenomes</taxon>
        <taxon>ecological metagenomes</taxon>
    </lineage>
</organism>
<gene>
    <name evidence="7" type="ORF">METZ01_LOCUS325071</name>
</gene>
<evidence type="ECO:0000256" key="5">
    <source>
        <dbReference type="ARBA" id="ARBA00022691"/>
    </source>
</evidence>
<dbReference type="NCBIfam" id="TIGR02467">
    <property type="entry name" value="CbiE"/>
    <property type="match status" value="1"/>
</dbReference>
<dbReference type="EMBL" id="UINC01107093">
    <property type="protein sequence ID" value="SVC72217.1"/>
    <property type="molecule type" value="Genomic_DNA"/>
</dbReference>
<evidence type="ECO:0000256" key="4">
    <source>
        <dbReference type="ARBA" id="ARBA00022679"/>
    </source>
</evidence>
<dbReference type="UniPathway" id="UPA00148"/>
<dbReference type="PANTHER" id="PTHR43182">
    <property type="entry name" value="COBALT-PRECORRIN-6B C(15)-METHYLTRANSFERASE (DECARBOXYLATING)"/>
    <property type="match status" value="1"/>
</dbReference>
<dbReference type="GO" id="GO:0009236">
    <property type="term" value="P:cobalamin biosynthetic process"/>
    <property type="evidence" value="ECO:0007669"/>
    <property type="project" value="UniProtKB-UniPathway"/>
</dbReference>
<dbReference type="Gene3D" id="3.40.1010.10">
    <property type="entry name" value="Cobalt-precorrin-4 Transmethylase, Domain 1"/>
    <property type="match status" value="1"/>
</dbReference>
<protein>
    <recommendedName>
        <fullName evidence="6">Tetrapyrrole methylase domain-containing protein</fullName>
    </recommendedName>
</protein>
<dbReference type="InterPro" id="IPR050714">
    <property type="entry name" value="Cobalamin_biosynth_MTase"/>
</dbReference>
<dbReference type="GO" id="GO:0032259">
    <property type="term" value="P:methylation"/>
    <property type="evidence" value="ECO:0007669"/>
    <property type="project" value="UniProtKB-KW"/>
</dbReference>
<dbReference type="InterPro" id="IPR000878">
    <property type="entry name" value="4pyrrol_Mease"/>
</dbReference>
<evidence type="ECO:0000256" key="3">
    <source>
        <dbReference type="ARBA" id="ARBA00022603"/>
    </source>
</evidence>
<accession>A0A382PH86</accession>
<reference evidence="7" key="1">
    <citation type="submission" date="2018-05" db="EMBL/GenBank/DDBJ databases">
        <authorList>
            <person name="Lanie J.A."/>
            <person name="Ng W.-L."/>
            <person name="Kazmierczak K.M."/>
            <person name="Andrzejewski T.M."/>
            <person name="Davidsen T.M."/>
            <person name="Wayne K.J."/>
            <person name="Tettelin H."/>
            <person name="Glass J.I."/>
            <person name="Rusch D."/>
            <person name="Podicherti R."/>
            <person name="Tsui H.-C.T."/>
            <person name="Winkler M.E."/>
        </authorList>
    </citation>
    <scope>NUCLEOTIDE SEQUENCE</scope>
</reference>
<dbReference type="InterPro" id="IPR014777">
    <property type="entry name" value="4pyrrole_Mease_sub1"/>
</dbReference>
<keyword evidence="2" id="KW-0169">Cobalamin biosynthesis</keyword>
<feature type="non-terminal residue" evidence="7">
    <location>
        <position position="1"/>
    </location>
</feature>
<feature type="non-terminal residue" evidence="7">
    <location>
        <position position="344"/>
    </location>
</feature>
<dbReference type="GO" id="GO:0008276">
    <property type="term" value="F:protein methyltransferase activity"/>
    <property type="evidence" value="ECO:0007669"/>
    <property type="project" value="InterPro"/>
</dbReference>
<name>A0A382PH86_9ZZZZ</name>
<feature type="domain" description="Tetrapyrrole methylase" evidence="6">
    <location>
        <begin position="11"/>
        <end position="193"/>
    </location>
</feature>
<dbReference type="SUPFAM" id="SSF53335">
    <property type="entry name" value="S-adenosyl-L-methionine-dependent methyltransferases"/>
    <property type="match status" value="1"/>
</dbReference>
<keyword evidence="4" id="KW-0808">Transferase</keyword>
<keyword evidence="3" id="KW-0489">Methyltransferase</keyword>
<proteinExistence type="predicted"/>
<comment type="pathway">
    <text evidence="1">Cofactor biosynthesis; adenosylcobalamin biosynthesis.</text>
</comment>
<dbReference type="InterPro" id="IPR014008">
    <property type="entry name" value="Cbl_synth_MTase_CbiT"/>
</dbReference>